<dbReference type="RefSeq" id="WP_193113444.1">
    <property type="nucleotide sequence ID" value="NZ_CP041165.1"/>
</dbReference>
<name>A0A7M1AXE7_9BACT</name>
<feature type="domain" description="YtkA-like" evidence="2">
    <location>
        <begin position="66"/>
        <end position="143"/>
    </location>
</feature>
<dbReference type="EMBL" id="CP041165">
    <property type="protein sequence ID" value="QOP42123.1"/>
    <property type="molecule type" value="Genomic_DNA"/>
</dbReference>
<accession>A0A7M1AXE7</accession>
<organism evidence="3 4">
    <name type="scientific">Sulfurimonas marina</name>
    <dbReference type="NCBI Taxonomy" id="2590551"/>
    <lineage>
        <taxon>Bacteria</taxon>
        <taxon>Pseudomonadati</taxon>
        <taxon>Campylobacterota</taxon>
        <taxon>Epsilonproteobacteria</taxon>
        <taxon>Campylobacterales</taxon>
        <taxon>Sulfurimonadaceae</taxon>
        <taxon>Sulfurimonas</taxon>
    </lineage>
</organism>
<dbReference type="InterPro" id="IPR032693">
    <property type="entry name" value="YtkA-like_dom"/>
</dbReference>
<evidence type="ECO:0000313" key="4">
    <source>
        <dbReference type="Proteomes" id="UP000593910"/>
    </source>
</evidence>
<dbReference type="Pfam" id="PF13115">
    <property type="entry name" value="YtkA"/>
    <property type="match status" value="1"/>
</dbReference>
<keyword evidence="4" id="KW-1185">Reference proteome</keyword>
<feature type="transmembrane region" description="Helical" evidence="1">
    <location>
        <begin position="12"/>
        <end position="31"/>
    </location>
</feature>
<dbReference type="KEGG" id="smax:FJR03_10380"/>
<keyword evidence="1" id="KW-0812">Transmembrane</keyword>
<evidence type="ECO:0000313" key="3">
    <source>
        <dbReference type="EMBL" id="QOP42123.1"/>
    </source>
</evidence>
<keyword evidence="1" id="KW-1133">Transmembrane helix</keyword>
<gene>
    <name evidence="3" type="ORF">FJR03_10380</name>
</gene>
<dbReference type="AlphaFoldDB" id="A0A7M1AXE7"/>
<reference evidence="3 4" key="1">
    <citation type="submission" date="2019-06" db="EMBL/GenBank/DDBJ databases">
        <title>Sulfurimonas gotlandica sp. nov., a chemoautotrophic and psychrotolerant epsilonproteobacterium isolated from a pelagic redoxcline, and an emended description of the genus Sulfurimonas.</title>
        <authorList>
            <person name="Wang S."/>
            <person name="Jiang L."/>
            <person name="Shao Z."/>
        </authorList>
    </citation>
    <scope>NUCLEOTIDE SEQUENCE [LARGE SCALE GENOMIC DNA]</scope>
    <source>
        <strain evidence="3 4">B2</strain>
    </source>
</reference>
<evidence type="ECO:0000259" key="2">
    <source>
        <dbReference type="Pfam" id="PF13115"/>
    </source>
</evidence>
<proteinExistence type="predicted"/>
<evidence type="ECO:0000256" key="1">
    <source>
        <dbReference type="SAM" id="Phobius"/>
    </source>
</evidence>
<protein>
    <recommendedName>
        <fullName evidence="2">YtkA-like domain-containing protein</fullName>
    </recommendedName>
</protein>
<dbReference type="Proteomes" id="UP000593910">
    <property type="component" value="Chromosome"/>
</dbReference>
<keyword evidence="1" id="KW-0472">Membrane</keyword>
<sequence length="169" mass="19284">MSKQSSGKIWPYILGGSITLVFGMCVATIMVTSKADIQESNAYMSKYQEADARANEFINAQINFDKKYNIEYITESIGVEKPQIKYKITDKSGNLIDNAEIIIDISRPETEKFNQLLDVFTVKEGVYTFEGATFPKVGVWNIIARVQVGDDYRFYNLKADTRIKEVFEF</sequence>